<keyword evidence="3" id="KW-0862">Zinc</keyword>
<dbReference type="RefSeq" id="WP_216437832.1">
    <property type="nucleotide sequence ID" value="NZ_JAHLQF010000001.1"/>
</dbReference>
<dbReference type="EMBL" id="JAHLQF010000001">
    <property type="protein sequence ID" value="MBU5483453.1"/>
    <property type="molecule type" value="Genomic_DNA"/>
</dbReference>
<dbReference type="InterPro" id="IPR045129">
    <property type="entry name" value="RNF123/RKP/RSPRY1"/>
</dbReference>
<dbReference type="Pfam" id="PF00622">
    <property type="entry name" value="SPRY"/>
    <property type="match status" value="1"/>
</dbReference>
<comment type="caution">
    <text evidence="5">The sequence shown here is derived from an EMBL/GenBank/DDBJ whole genome shotgun (WGS) entry which is preliminary data.</text>
</comment>
<keyword evidence="6" id="KW-1185">Reference proteome</keyword>
<evidence type="ECO:0000313" key="6">
    <source>
        <dbReference type="Proteomes" id="UP000726170"/>
    </source>
</evidence>
<dbReference type="CDD" id="cd11709">
    <property type="entry name" value="SPRY"/>
    <property type="match status" value="1"/>
</dbReference>
<keyword evidence="2" id="KW-0863">Zinc-finger</keyword>
<evidence type="ECO:0000256" key="2">
    <source>
        <dbReference type="ARBA" id="ARBA00022771"/>
    </source>
</evidence>
<accession>A0ABS6EE21</accession>
<proteinExistence type="predicted"/>
<dbReference type="Proteomes" id="UP000726170">
    <property type="component" value="Unassembled WGS sequence"/>
</dbReference>
<name>A0ABS6EE21_9CLOT</name>
<reference evidence="5 6" key="1">
    <citation type="submission" date="2021-06" db="EMBL/GenBank/DDBJ databases">
        <authorList>
            <person name="Sun Q."/>
            <person name="Li D."/>
        </authorList>
    </citation>
    <scope>NUCLEOTIDE SEQUENCE [LARGE SCALE GENOMIC DNA]</scope>
    <source>
        <strain evidence="5 6">MSJ-11</strain>
    </source>
</reference>
<evidence type="ECO:0000256" key="1">
    <source>
        <dbReference type="ARBA" id="ARBA00022723"/>
    </source>
</evidence>
<sequence length="163" mass="18199">MNPNDVSNVGLSNNNLIVTSIASGWQGVRSNLPINNIGKDKIYLEIEVESCNNNNSMICLINKSQSLTDYNAPNRYWSDGTSYGKKWNIGDVISVLYDNTLDNGTLVFWNNGEPQGVRSKNLNEQDLYLAFLVFKSSTAEQILTVNFGKGNFKYKIPNGYDSL</sequence>
<gene>
    <name evidence="5" type="ORF">KQI86_03870</name>
</gene>
<protein>
    <recommendedName>
        <fullName evidence="4">SPRY domain-containing protein</fullName>
    </recommendedName>
</protein>
<dbReference type="PANTHER" id="PTHR13363:SF5">
    <property type="entry name" value="E3 UBIQUITIN-PROTEIN LIGASE RNF123"/>
    <property type="match status" value="1"/>
</dbReference>
<dbReference type="PANTHER" id="PTHR13363">
    <property type="entry name" value="RING FINGER AND SRY DOMAIN-CONTAINING"/>
    <property type="match status" value="1"/>
</dbReference>
<evidence type="ECO:0000259" key="4">
    <source>
        <dbReference type="Pfam" id="PF00622"/>
    </source>
</evidence>
<evidence type="ECO:0000256" key="3">
    <source>
        <dbReference type="ARBA" id="ARBA00022833"/>
    </source>
</evidence>
<evidence type="ECO:0000313" key="5">
    <source>
        <dbReference type="EMBL" id="MBU5483453.1"/>
    </source>
</evidence>
<dbReference type="InterPro" id="IPR003877">
    <property type="entry name" value="SPRY_dom"/>
</dbReference>
<organism evidence="5 6">
    <name type="scientific">Clostridium mobile</name>
    <dbReference type="NCBI Taxonomy" id="2841512"/>
    <lineage>
        <taxon>Bacteria</taxon>
        <taxon>Bacillati</taxon>
        <taxon>Bacillota</taxon>
        <taxon>Clostridia</taxon>
        <taxon>Eubacteriales</taxon>
        <taxon>Clostridiaceae</taxon>
        <taxon>Clostridium</taxon>
    </lineage>
</organism>
<feature type="domain" description="SPRY" evidence="4">
    <location>
        <begin position="78"/>
        <end position="148"/>
    </location>
</feature>
<keyword evidence="1" id="KW-0479">Metal-binding</keyword>